<dbReference type="InterPro" id="IPR036291">
    <property type="entry name" value="NAD(P)-bd_dom_sf"/>
</dbReference>
<reference evidence="6" key="1">
    <citation type="submission" date="2022-08" db="EMBL/GenBank/DDBJ databases">
        <authorList>
            <person name="Gutierrez-Valencia J."/>
        </authorList>
    </citation>
    <scope>NUCLEOTIDE SEQUENCE</scope>
</reference>
<evidence type="ECO:0000256" key="3">
    <source>
        <dbReference type="ARBA" id="ARBA00022723"/>
    </source>
</evidence>
<comment type="subunit">
    <text evidence="2">Homodimer.</text>
</comment>
<dbReference type="FunFam" id="3.40.50.720:FF:000003">
    <property type="entry name" value="S-(hydroxymethyl)glutathione dehydrogenase"/>
    <property type="match status" value="1"/>
</dbReference>
<gene>
    <name evidence="6" type="ORF">LITE_LOCUS45066</name>
</gene>
<dbReference type="SUPFAM" id="SSF51735">
    <property type="entry name" value="NAD(P)-binding Rossmann-fold domains"/>
    <property type="match status" value="1"/>
</dbReference>
<dbReference type="PANTHER" id="PTHR43880:SF10">
    <property type="entry name" value="ALCOHOL DEHYDROGENASE-LIKE 2"/>
    <property type="match status" value="1"/>
</dbReference>
<dbReference type="EMBL" id="CAMGYJ010000010">
    <property type="protein sequence ID" value="CAI0549237.1"/>
    <property type="molecule type" value="Genomic_DNA"/>
</dbReference>
<dbReference type="GO" id="GO:0008270">
    <property type="term" value="F:zinc ion binding"/>
    <property type="evidence" value="ECO:0007669"/>
    <property type="project" value="TreeGrafter"/>
</dbReference>
<proteinExistence type="predicted"/>
<dbReference type="InterPro" id="IPR011032">
    <property type="entry name" value="GroES-like_sf"/>
</dbReference>
<feature type="domain" description="Alcohol dehydrogenase-like C-terminal" evidence="5">
    <location>
        <begin position="26"/>
        <end position="163"/>
    </location>
</feature>
<feature type="non-terminal residue" evidence="6">
    <location>
        <position position="1"/>
    </location>
</feature>
<dbReference type="GO" id="GO:0051903">
    <property type="term" value="F:S-(hydroxymethyl)glutathione dehydrogenase [NAD(P)+] activity"/>
    <property type="evidence" value="ECO:0007669"/>
    <property type="project" value="TreeGrafter"/>
</dbReference>
<dbReference type="Proteomes" id="UP001154282">
    <property type="component" value="Unassembled WGS sequence"/>
</dbReference>
<evidence type="ECO:0000313" key="6">
    <source>
        <dbReference type="EMBL" id="CAI0549237.1"/>
    </source>
</evidence>
<accession>A0AAV0QYG9</accession>
<dbReference type="Gene3D" id="3.90.180.10">
    <property type="entry name" value="Medium-chain alcohol dehydrogenases, catalytic domain"/>
    <property type="match status" value="1"/>
</dbReference>
<dbReference type="InterPro" id="IPR013149">
    <property type="entry name" value="ADH-like_C"/>
</dbReference>
<keyword evidence="7" id="KW-1185">Reference proteome</keyword>
<dbReference type="AlphaFoldDB" id="A0AAV0QYG9"/>
<evidence type="ECO:0000256" key="4">
    <source>
        <dbReference type="ARBA" id="ARBA00022833"/>
    </source>
</evidence>
<evidence type="ECO:0000256" key="1">
    <source>
        <dbReference type="ARBA" id="ARBA00001947"/>
    </source>
</evidence>
<dbReference type="Pfam" id="PF00107">
    <property type="entry name" value="ADH_zinc_N"/>
    <property type="match status" value="1"/>
</dbReference>
<evidence type="ECO:0000256" key="2">
    <source>
        <dbReference type="ARBA" id="ARBA00011738"/>
    </source>
</evidence>
<name>A0AAV0QYG9_9ROSI</name>
<dbReference type="GO" id="GO:0005829">
    <property type="term" value="C:cytosol"/>
    <property type="evidence" value="ECO:0007669"/>
    <property type="project" value="TreeGrafter"/>
</dbReference>
<keyword evidence="4" id="KW-0862">Zinc</keyword>
<evidence type="ECO:0000313" key="7">
    <source>
        <dbReference type="Proteomes" id="UP001154282"/>
    </source>
</evidence>
<dbReference type="PANTHER" id="PTHR43880">
    <property type="entry name" value="ALCOHOL DEHYDROGENASE"/>
    <property type="match status" value="1"/>
</dbReference>
<sequence length="220" mass="23592">GVGVGAAWKAAEVEEGSTVAIFGLGAVGLAVAEGARMRGASKIIGVDLNADKFELGKQFGLTDFINPTTIGDKRVSEVISSSISMEMGLPTYIYVIKEMTDGGADYCFECIGLASLMAEAFSSSREGWGKTVIVGIEMHGSPLVVSPYEIIRGRSICGTYFGGLKPKTHISLLAKKYLDKELNLDPFITHEVGLKDINRAFELLAEGQSLRCLIWMDGCK</sequence>
<keyword evidence="3" id="KW-0479">Metal-binding</keyword>
<comment type="caution">
    <text evidence="6">The sequence shown here is derived from an EMBL/GenBank/DDBJ whole genome shotgun (WGS) entry which is preliminary data.</text>
</comment>
<organism evidence="6 7">
    <name type="scientific">Linum tenue</name>
    <dbReference type="NCBI Taxonomy" id="586396"/>
    <lineage>
        <taxon>Eukaryota</taxon>
        <taxon>Viridiplantae</taxon>
        <taxon>Streptophyta</taxon>
        <taxon>Embryophyta</taxon>
        <taxon>Tracheophyta</taxon>
        <taxon>Spermatophyta</taxon>
        <taxon>Magnoliopsida</taxon>
        <taxon>eudicotyledons</taxon>
        <taxon>Gunneridae</taxon>
        <taxon>Pentapetalae</taxon>
        <taxon>rosids</taxon>
        <taxon>fabids</taxon>
        <taxon>Malpighiales</taxon>
        <taxon>Linaceae</taxon>
        <taxon>Linum</taxon>
    </lineage>
</organism>
<dbReference type="GO" id="GO:0046294">
    <property type="term" value="P:formaldehyde catabolic process"/>
    <property type="evidence" value="ECO:0007669"/>
    <property type="project" value="TreeGrafter"/>
</dbReference>
<dbReference type="SUPFAM" id="SSF50129">
    <property type="entry name" value="GroES-like"/>
    <property type="match status" value="1"/>
</dbReference>
<comment type="cofactor">
    <cofactor evidence="1">
        <name>Zn(2+)</name>
        <dbReference type="ChEBI" id="CHEBI:29105"/>
    </cofactor>
</comment>
<dbReference type="Gene3D" id="3.40.50.720">
    <property type="entry name" value="NAD(P)-binding Rossmann-like Domain"/>
    <property type="match status" value="1"/>
</dbReference>
<evidence type="ECO:0000259" key="5">
    <source>
        <dbReference type="Pfam" id="PF00107"/>
    </source>
</evidence>
<protein>
    <recommendedName>
        <fullName evidence="5">Alcohol dehydrogenase-like C-terminal domain-containing protein</fullName>
    </recommendedName>
</protein>